<evidence type="ECO:0000313" key="2">
    <source>
        <dbReference type="Proteomes" id="UP000027138"/>
    </source>
</evidence>
<name>A0A067KF43_JATCU</name>
<keyword evidence="2" id="KW-1185">Reference proteome</keyword>
<accession>A0A067KF43</accession>
<evidence type="ECO:0000313" key="1">
    <source>
        <dbReference type="EMBL" id="KDP30880.1"/>
    </source>
</evidence>
<dbReference type="AlphaFoldDB" id="A0A067KF43"/>
<dbReference type="EMBL" id="KK914639">
    <property type="protein sequence ID" value="KDP30880.1"/>
    <property type="molecule type" value="Genomic_DNA"/>
</dbReference>
<protein>
    <submittedName>
        <fullName evidence="1">Uncharacterized protein</fullName>
    </submittedName>
</protein>
<dbReference type="Proteomes" id="UP000027138">
    <property type="component" value="Unassembled WGS sequence"/>
</dbReference>
<reference evidence="1 2" key="1">
    <citation type="journal article" date="2014" name="PLoS ONE">
        <title>Global Analysis of Gene Expression Profiles in Physic Nut (Jatropha curcas L.) Seedlings Exposed to Salt Stress.</title>
        <authorList>
            <person name="Zhang L."/>
            <person name="Zhang C."/>
            <person name="Wu P."/>
            <person name="Chen Y."/>
            <person name="Li M."/>
            <person name="Jiang H."/>
            <person name="Wu G."/>
        </authorList>
    </citation>
    <scope>NUCLEOTIDE SEQUENCE [LARGE SCALE GENOMIC DNA]</scope>
    <source>
        <strain evidence="2">cv. GZQX0401</strain>
        <tissue evidence="1">Young leaves</tissue>
    </source>
</reference>
<sequence>MDLLGSETKLAPSTIWRFQWERQGSIDSLSPPDPETSLSSSNRLAERTNGAWICARCEFLSLEMWKSLKSEEDQFSGLRERQPMVAVR</sequence>
<organism evidence="1 2">
    <name type="scientific">Jatropha curcas</name>
    <name type="common">Barbados nut</name>
    <dbReference type="NCBI Taxonomy" id="180498"/>
    <lineage>
        <taxon>Eukaryota</taxon>
        <taxon>Viridiplantae</taxon>
        <taxon>Streptophyta</taxon>
        <taxon>Embryophyta</taxon>
        <taxon>Tracheophyta</taxon>
        <taxon>Spermatophyta</taxon>
        <taxon>Magnoliopsida</taxon>
        <taxon>eudicotyledons</taxon>
        <taxon>Gunneridae</taxon>
        <taxon>Pentapetalae</taxon>
        <taxon>rosids</taxon>
        <taxon>fabids</taxon>
        <taxon>Malpighiales</taxon>
        <taxon>Euphorbiaceae</taxon>
        <taxon>Crotonoideae</taxon>
        <taxon>Jatropheae</taxon>
        <taxon>Jatropha</taxon>
    </lineage>
</organism>
<proteinExistence type="predicted"/>
<gene>
    <name evidence="1" type="ORF">JCGZ_16143</name>
</gene>